<dbReference type="InterPro" id="IPR003661">
    <property type="entry name" value="HisK_dim/P_dom"/>
</dbReference>
<feature type="transmembrane region" description="Helical" evidence="12">
    <location>
        <begin position="20"/>
        <end position="42"/>
    </location>
</feature>
<dbReference type="SMART" id="SM00388">
    <property type="entry name" value="HisKA"/>
    <property type="match status" value="1"/>
</dbReference>
<keyword evidence="5 15" id="KW-0808">Transferase</keyword>
<evidence type="ECO:0000256" key="3">
    <source>
        <dbReference type="ARBA" id="ARBA00012438"/>
    </source>
</evidence>
<dbReference type="PROSITE" id="PS50885">
    <property type="entry name" value="HAMP"/>
    <property type="match status" value="1"/>
</dbReference>
<dbReference type="SMART" id="SM00304">
    <property type="entry name" value="HAMP"/>
    <property type="match status" value="1"/>
</dbReference>
<dbReference type="Gene3D" id="1.10.287.130">
    <property type="match status" value="1"/>
</dbReference>
<feature type="compositionally biased region" description="Gly residues" evidence="11">
    <location>
        <begin position="108"/>
        <end position="121"/>
    </location>
</feature>
<dbReference type="PROSITE" id="PS50109">
    <property type="entry name" value="HIS_KIN"/>
    <property type="match status" value="1"/>
</dbReference>
<evidence type="ECO:0000256" key="4">
    <source>
        <dbReference type="ARBA" id="ARBA00022553"/>
    </source>
</evidence>
<dbReference type="InterPro" id="IPR004358">
    <property type="entry name" value="Sig_transdc_His_kin-like_C"/>
</dbReference>
<evidence type="ECO:0000256" key="8">
    <source>
        <dbReference type="ARBA" id="ARBA00022989"/>
    </source>
</evidence>
<evidence type="ECO:0000256" key="9">
    <source>
        <dbReference type="ARBA" id="ARBA00023012"/>
    </source>
</evidence>
<evidence type="ECO:0000256" key="1">
    <source>
        <dbReference type="ARBA" id="ARBA00000085"/>
    </source>
</evidence>
<accession>A0A1J5R4L8</accession>
<dbReference type="Pfam" id="PF00672">
    <property type="entry name" value="HAMP"/>
    <property type="match status" value="1"/>
</dbReference>
<comment type="caution">
    <text evidence="15">The sequence shown here is derived from an EMBL/GenBank/DDBJ whole genome shotgun (WGS) entry which is preliminary data.</text>
</comment>
<dbReference type="Pfam" id="PF00512">
    <property type="entry name" value="HisKA"/>
    <property type="match status" value="1"/>
</dbReference>
<feature type="region of interest" description="Disordered" evidence="11">
    <location>
        <begin position="465"/>
        <end position="496"/>
    </location>
</feature>
<dbReference type="SUPFAM" id="SSF158472">
    <property type="entry name" value="HAMP domain-like"/>
    <property type="match status" value="1"/>
</dbReference>
<dbReference type="AlphaFoldDB" id="A0A1J5R4L8"/>
<dbReference type="InterPro" id="IPR036890">
    <property type="entry name" value="HATPase_C_sf"/>
</dbReference>
<dbReference type="EC" id="2.7.13.3" evidence="3"/>
<dbReference type="InterPro" id="IPR003660">
    <property type="entry name" value="HAMP_dom"/>
</dbReference>
<keyword evidence="7 15" id="KW-0418">Kinase</keyword>
<evidence type="ECO:0000256" key="7">
    <source>
        <dbReference type="ARBA" id="ARBA00022777"/>
    </source>
</evidence>
<organism evidence="15">
    <name type="scientific">mine drainage metagenome</name>
    <dbReference type="NCBI Taxonomy" id="410659"/>
    <lineage>
        <taxon>unclassified sequences</taxon>
        <taxon>metagenomes</taxon>
        <taxon>ecological metagenomes</taxon>
    </lineage>
</organism>
<evidence type="ECO:0000313" key="15">
    <source>
        <dbReference type="EMBL" id="OIQ84667.1"/>
    </source>
</evidence>
<dbReference type="GO" id="GO:0005886">
    <property type="term" value="C:plasma membrane"/>
    <property type="evidence" value="ECO:0007669"/>
    <property type="project" value="TreeGrafter"/>
</dbReference>
<feature type="domain" description="Histidine kinase" evidence="13">
    <location>
        <begin position="251"/>
        <end position="469"/>
    </location>
</feature>
<keyword evidence="6 12" id="KW-0812">Transmembrane</keyword>
<keyword evidence="9" id="KW-0902">Two-component regulatory system</keyword>
<dbReference type="Gene3D" id="3.30.565.10">
    <property type="entry name" value="Histidine kinase-like ATPase, C-terminal domain"/>
    <property type="match status" value="1"/>
</dbReference>
<keyword evidence="8 12" id="KW-1133">Transmembrane helix</keyword>
<comment type="catalytic activity">
    <reaction evidence="1">
        <text>ATP + protein L-histidine = ADP + protein N-phospho-L-histidine.</text>
        <dbReference type="EC" id="2.7.13.3"/>
    </reaction>
</comment>
<protein>
    <recommendedName>
        <fullName evidence="3">histidine kinase</fullName>
        <ecNumber evidence="3">2.7.13.3</ecNumber>
    </recommendedName>
</protein>
<feature type="compositionally biased region" description="Low complexity" evidence="11">
    <location>
        <begin position="465"/>
        <end position="480"/>
    </location>
</feature>
<keyword evidence="10 12" id="KW-0472">Membrane</keyword>
<evidence type="ECO:0000256" key="2">
    <source>
        <dbReference type="ARBA" id="ARBA00004370"/>
    </source>
</evidence>
<name>A0A1J5R4L8_9ZZZZ</name>
<evidence type="ECO:0000256" key="5">
    <source>
        <dbReference type="ARBA" id="ARBA00022679"/>
    </source>
</evidence>
<dbReference type="InterPro" id="IPR003594">
    <property type="entry name" value="HATPase_dom"/>
</dbReference>
<dbReference type="InterPro" id="IPR050428">
    <property type="entry name" value="TCS_sensor_his_kinase"/>
</dbReference>
<feature type="domain" description="HAMP" evidence="14">
    <location>
        <begin position="191"/>
        <end position="243"/>
    </location>
</feature>
<dbReference type="Gene3D" id="6.10.340.10">
    <property type="match status" value="1"/>
</dbReference>
<dbReference type="Pfam" id="PF02518">
    <property type="entry name" value="HATPase_c"/>
    <property type="match status" value="1"/>
</dbReference>
<proteinExistence type="predicted"/>
<comment type="subcellular location">
    <subcellularLocation>
        <location evidence="2">Membrane</location>
    </subcellularLocation>
</comment>
<dbReference type="SMART" id="SM00387">
    <property type="entry name" value="HATPase_c"/>
    <property type="match status" value="1"/>
</dbReference>
<dbReference type="SUPFAM" id="SSF55874">
    <property type="entry name" value="ATPase domain of HSP90 chaperone/DNA topoisomerase II/histidine kinase"/>
    <property type="match status" value="1"/>
</dbReference>
<dbReference type="PANTHER" id="PTHR45436:SF5">
    <property type="entry name" value="SENSOR HISTIDINE KINASE TRCS"/>
    <property type="match status" value="1"/>
</dbReference>
<keyword evidence="4" id="KW-0597">Phosphoprotein</keyword>
<feature type="transmembrane region" description="Helical" evidence="12">
    <location>
        <begin position="167"/>
        <end position="189"/>
    </location>
</feature>
<evidence type="ECO:0000256" key="10">
    <source>
        <dbReference type="ARBA" id="ARBA00023136"/>
    </source>
</evidence>
<gene>
    <name evidence="15" type="primary">baeS_7</name>
    <name evidence="15" type="ORF">GALL_335030</name>
</gene>
<dbReference type="PRINTS" id="PR00344">
    <property type="entry name" value="BCTRLSENSOR"/>
</dbReference>
<dbReference type="InterPro" id="IPR005467">
    <property type="entry name" value="His_kinase_dom"/>
</dbReference>
<dbReference type="GO" id="GO:0000155">
    <property type="term" value="F:phosphorelay sensor kinase activity"/>
    <property type="evidence" value="ECO:0007669"/>
    <property type="project" value="InterPro"/>
</dbReference>
<evidence type="ECO:0000256" key="12">
    <source>
        <dbReference type="SAM" id="Phobius"/>
    </source>
</evidence>
<sequence>MSVSSVRKGAGMGPLGRRMLLAFILVAVSSVVVLTVAALIGVGQGVEAVQQSERVQKAAAAAGAAGAAYQAAGGWNGADLTSSSAIAQAAGARLFVLDQSGSSVRVGPGMGQGAGGPGPGAQGSAQSNAQSSAQGAVTAPVVVDGVTVGTVRLMFGASSGTRARDIAWSWIAVAAAVALVVAVVASWWVTRVLTRPIDAMTTAARQFAAGDREARTGESGPGELGELAHAFNGMADTVARSERDRRNLTADVAHELRTPLAVLQAGLEELRDGLVEPTSEGLARLHDQSLRLGRIVQDLAELSAAEGLSAAEATESNAMRAEVDLGQVVADALAGHDPQLRAAGLVIVRELSGPAVVRADSDRLHQAVGNLLANVARYCRPGDEARVTVRPDGGDVVLVVADTGPGLPADEVPHVFDRLWRGRGTEHIAGSGIGLAVVREIVVAHGGTIDARSPAGGGLTVTIRLPSAPSSAPSSGSSLPQDTGSDRAAGTPAHRP</sequence>
<dbReference type="EMBL" id="MLJW01000600">
    <property type="protein sequence ID" value="OIQ84667.1"/>
    <property type="molecule type" value="Genomic_DNA"/>
</dbReference>
<evidence type="ECO:0000259" key="13">
    <source>
        <dbReference type="PROSITE" id="PS50109"/>
    </source>
</evidence>
<evidence type="ECO:0000259" key="14">
    <source>
        <dbReference type="PROSITE" id="PS50885"/>
    </source>
</evidence>
<dbReference type="CDD" id="cd06225">
    <property type="entry name" value="HAMP"/>
    <property type="match status" value="1"/>
</dbReference>
<reference evidence="15" key="1">
    <citation type="submission" date="2016-10" db="EMBL/GenBank/DDBJ databases">
        <title>Sequence of Gallionella enrichment culture.</title>
        <authorList>
            <person name="Poehlein A."/>
            <person name="Muehling M."/>
            <person name="Daniel R."/>
        </authorList>
    </citation>
    <scope>NUCLEOTIDE SEQUENCE</scope>
</reference>
<evidence type="ECO:0000256" key="6">
    <source>
        <dbReference type="ARBA" id="ARBA00022692"/>
    </source>
</evidence>
<dbReference type="CDD" id="cd00082">
    <property type="entry name" value="HisKA"/>
    <property type="match status" value="1"/>
</dbReference>
<dbReference type="SUPFAM" id="SSF47384">
    <property type="entry name" value="Homodimeric domain of signal transducing histidine kinase"/>
    <property type="match status" value="1"/>
</dbReference>
<dbReference type="PANTHER" id="PTHR45436">
    <property type="entry name" value="SENSOR HISTIDINE KINASE YKOH"/>
    <property type="match status" value="1"/>
</dbReference>
<dbReference type="InterPro" id="IPR036097">
    <property type="entry name" value="HisK_dim/P_sf"/>
</dbReference>
<evidence type="ECO:0000256" key="11">
    <source>
        <dbReference type="SAM" id="MobiDB-lite"/>
    </source>
</evidence>
<feature type="region of interest" description="Disordered" evidence="11">
    <location>
        <begin position="107"/>
        <end position="130"/>
    </location>
</feature>